<dbReference type="InterPro" id="IPR020097">
    <property type="entry name" value="PsdUridine_synth_TruA_a/b_dom"/>
</dbReference>
<dbReference type="GO" id="GO:0031119">
    <property type="term" value="P:tRNA pseudouridine synthesis"/>
    <property type="evidence" value="ECO:0007669"/>
    <property type="project" value="UniProtKB-UniRule"/>
</dbReference>
<organism evidence="9 10">
    <name type="scientific">Rubripirellula tenax</name>
    <dbReference type="NCBI Taxonomy" id="2528015"/>
    <lineage>
        <taxon>Bacteria</taxon>
        <taxon>Pseudomonadati</taxon>
        <taxon>Planctomycetota</taxon>
        <taxon>Planctomycetia</taxon>
        <taxon>Pirellulales</taxon>
        <taxon>Pirellulaceae</taxon>
        <taxon>Rubripirellula</taxon>
    </lineage>
</organism>
<dbReference type="HAMAP" id="MF_00171">
    <property type="entry name" value="TruA"/>
    <property type="match status" value="1"/>
</dbReference>
<dbReference type="EC" id="5.4.99.12" evidence="4"/>
<accession>A0A5C6FHC9</accession>
<dbReference type="CDD" id="cd02570">
    <property type="entry name" value="PseudoU_synth_EcTruA"/>
    <property type="match status" value="1"/>
</dbReference>
<name>A0A5C6FHC9_9BACT</name>
<proteinExistence type="inferred from homology"/>
<comment type="subunit">
    <text evidence="4">Homodimer.</text>
</comment>
<evidence type="ECO:0000256" key="5">
    <source>
        <dbReference type="PIRSR" id="PIRSR001430-1"/>
    </source>
</evidence>
<dbReference type="PANTHER" id="PTHR11142">
    <property type="entry name" value="PSEUDOURIDYLATE SYNTHASE"/>
    <property type="match status" value="1"/>
</dbReference>
<feature type="binding site" evidence="4 6">
    <location>
        <position position="114"/>
    </location>
    <ligand>
        <name>substrate</name>
    </ligand>
</feature>
<evidence type="ECO:0000313" key="10">
    <source>
        <dbReference type="Proteomes" id="UP000318288"/>
    </source>
</evidence>
<keyword evidence="2 4" id="KW-0819">tRNA processing</keyword>
<dbReference type="GO" id="GO:0003723">
    <property type="term" value="F:RNA binding"/>
    <property type="evidence" value="ECO:0007669"/>
    <property type="project" value="InterPro"/>
</dbReference>
<comment type="catalytic activity">
    <reaction evidence="4 7">
        <text>uridine(38/39/40) in tRNA = pseudouridine(38/39/40) in tRNA</text>
        <dbReference type="Rhea" id="RHEA:22376"/>
        <dbReference type="Rhea" id="RHEA-COMP:10085"/>
        <dbReference type="Rhea" id="RHEA-COMP:10087"/>
        <dbReference type="ChEBI" id="CHEBI:65314"/>
        <dbReference type="ChEBI" id="CHEBI:65315"/>
        <dbReference type="EC" id="5.4.99.12"/>
    </reaction>
</comment>
<evidence type="ECO:0000259" key="8">
    <source>
        <dbReference type="Pfam" id="PF01416"/>
    </source>
</evidence>
<dbReference type="NCBIfam" id="TIGR00071">
    <property type="entry name" value="hisT_truA"/>
    <property type="match status" value="1"/>
</dbReference>
<protein>
    <recommendedName>
        <fullName evidence="4">tRNA pseudouridine synthase A</fullName>
        <ecNumber evidence="4">5.4.99.12</ecNumber>
    </recommendedName>
    <alternativeName>
        <fullName evidence="4">tRNA pseudouridine(38-40) synthase</fullName>
    </alternativeName>
    <alternativeName>
        <fullName evidence="4">tRNA pseudouridylate synthase I</fullName>
    </alternativeName>
    <alternativeName>
        <fullName evidence="4">tRNA-uridine isomerase I</fullName>
    </alternativeName>
</protein>
<dbReference type="GO" id="GO:0160147">
    <property type="term" value="F:tRNA pseudouridine(38-40) synthase activity"/>
    <property type="evidence" value="ECO:0007669"/>
    <property type="project" value="UniProtKB-EC"/>
</dbReference>
<keyword evidence="10" id="KW-1185">Reference proteome</keyword>
<dbReference type="InterPro" id="IPR001406">
    <property type="entry name" value="PsdUridine_synth_TruA"/>
</dbReference>
<evidence type="ECO:0000256" key="6">
    <source>
        <dbReference type="PIRSR" id="PIRSR001430-2"/>
    </source>
</evidence>
<dbReference type="Pfam" id="PF01416">
    <property type="entry name" value="PseudoU_synth_1"/>
    <property type="match status" value="2"/>
</dbReference>
<dbReference type="Proteomes" id="UP000318288">
    <property type="component" value="Unassembled WGS sequence"/>
</dbReference>
<evidence type="ECO:0000256" key="7">
    <source>
        <dbReference type="RuleBase" id="RU003792"/>
    </source>
</evidence>
<dbReference type="PANTHER" id="PTHR11142:SF0">
    <property type="entry name" value="TRNA PSEUDOURIDINE SYNTHASE-LIKE 1"/>
    <property type="match status" value="1"/>
</dbReference>
<dbReference type="Gene3D" id="3.30.70.660">
    <property type="entry name" value="Pseudouridine synthase I, catalytic domain, C-terminal subdomain"/>
    <property type="match status" value="1"/>
</dbReference>
<dbReference type="Gene3D" id="3.30.70.580">
    <property type="entry name" value="Pseudouridine synthase I, catalytic domain, N-terminal subdomain"/>
    <property type="match status" value="1"/>
</dbReference>
<dbReference type="InterPro" id="IPR020103">
    <property type="entry name" value="PsdUridine_synth_cat_dom_sf"/>
</dbReference>
<feature type="domain" description="Pseudouridine synthase I TruA alpha/beta" evidence="8">
    <location>
        <begin position="9"/>
        <end position="104"/>
    </location>
</feature>
<evidence type="ECO:0000313" key="9">
    <source>
        <dbReference type="EMBL" id="TWU59436.1"/>
    </source>
</evidence>
<gene>
    <name evidence="4 9" type="primary">truA</name>
    <name evidence="9" type="ORF">Poly51_22240</name>
</gene>
<dbReference type="OrthoDB" id="9811823at2"/>
<sequence>MPGTFKLTVAYDGTDFAGWQVQSNTRKRTIQGALQRAVKKVTGDDAIVTGSGRTDAGVHAIAQVASVRIPQWRHPAKTLIRAINVRLPDTISVIDAEDAADDFHPIRDAVGKRYRYQLQIGGMRDAFDHRYRWHHHMQLDLDAMRDAATRIVGKKDFASFQGAGSVRKTTTRDVRACDIFIQDTTNEDRQHIAIEVEADGFLYNMVRNIVGSLVSVGIGRREPQWIDEVIAAKDRTKAAQTAPAHGLFLIRVDYPQPDEVGTA</sequence>
<dbReference type="InterPro" id="IPR020095">
    <property type="entry name" value="PsdUridine_synth_TruA_C"/>
</dbReference>
<comment type="similarity">
    <text evidence="1 4 7">Belongs to the tRNA pseudouridine synthase TruA family.</text>
</comment>
<dbReference type="PIRSF" id="PIRSF001430">
    <property type="entry name" value="tRNA_psdUrid_synth"/>
    <property type="match status" value="1"/>
</dbReference>
<evidence type="ECO:0000256" key="4">
    <source>
        <dbReference type="HAMAP-Rule" id="MF_00171"/>
    </source>
</evidence>
<dbReference type="InterPro" id="IPR020094">
    <property type="entry name" value="TruA/RsuA/RluB/E/F_N"/>
</dbReference>
<reference evidence="9 10" key="1">
    <citation type="submission" date="2019-02" db="EMBL/GenBank/DDBJ databases">
        <title>Deep-cultivation of Planctomycetes and their phenomic and genomic characterization uncovers novel biology.</title>
        <authorList>
            <person name="Wiegand S."/>
            <person name="Jogler M."/>
            <person name="Boedeker C."/>
            <person name="Pinto D."/>
            <person name="Vollmers J."/>
            <person name="Rivas-Marin E."/>
            <person name="Kohn T."/>
            <person name="Peeters S.H."/>
            <person name="Heuer A."/>
            <person name="Rast P."/>
            <person name="Oberbeckmann S."/>
            <person name="Bunk B."/>
            <person name="Jeske O."/>
            <person name="Meyerdierks A."/>
            <person name="Storesund J.E."/>
            <person name="Kallscheuer N."/>
            <person name="Luecker S."/>
            <person name="Lage O.M."/>
            <person name="Pohl T."/>
            <person name="Merkel B.J."/>
            <person name="Hornburger P."/>
            <person name="Mueller R.-W."/>
            <person name="Bruemmer F."/>
            <person name="Labrenz M."/>
            <person name="Spormann A.M."/>
            <person name="Op Den Camp H."/>
            <person name="Overmann J."/>
            <person name="Amann R."/>
            <person name="Jetten M.S.M."/>
            <person name="Mascher T."/>
            <person name="Medema M.H."/>
            <person name="Devos D.P."/>
            <person name="Kaster A.-K."/>
            <person name="Ovreas L."/>
            <person name="Rohde M."/>
            <person name="Galperin M.Y."/>
            <person name="Jogler C."/>
        </authorList>
    </citation>
    <scope>NUCLEOTIDE SEQUENCE [LARGE SCALE GENOMIC DNA]</scope>
    <source>
        <strain evidence="9 10">Poly51</strain>
    </source>
</reference>
<dbReference type="RefSeq" id="WP_146457045.1">
    <property type="nucleotide sequence ID" value="NZ_SJPW01000002.1"/>
</dbReference>
<dbReference type="AlphaFoldDB" id="A0A5C6FHC9"/>
<evidence type="ECO:0000256" key="1">
    <source>
        <dbReference type="ARBA" id="ARBA00009375"/>
    </source>
</evidence>
<dbReference type="EMBL" id="SJPW01000002">
    <property type="protein sequence ID" value="TWU59436.1"/>
    <property type="molecule type" value="Genomic_DNA"/>
</dbReference>
<dbReference type="SUPFAM" id="SSF55120">
    <property type="entry name" value="Pseudouridine synthase"/>
    <property type="match status" value="1"/>
</dbReference>
<keyword evidence="3 4" id="KW-0413">Isomerase</keyword>
<feature type="active site" description="Nucleophile" evidence="4 5">
    <location>
        <position position="55"/>
    </location>
</feature>
<evidence type="ECO:0000256" key="3">
    <source>
        <dbReference type="ARBA" id="ARBA00023235"/>
    </source>
</evidence>
<evidence type="ECO:0000256" key="2">
    <source>
        <dbReference type="ARBA" id="ARBA00022694"/>
    </source>
</evidence>
<dbReference type="FunFam" id="3.30.70.580:FF:000001">
    <property type="entry name" value="tRNA pseudouridine synthase A"/>
    <property type="match status" value="1"/>
</dbReference>
<feature type="domain" description="Pseudouridine synthase I TruA alpha/beta" evidence="8">
    <location>
        <begin position="147"/>
        <end position="255"/>
    </location>
</feature>
<comment type="function">
    <text evidence="4">Formation of pseudouridine at positions 38, 39 and 40 in the anticodon stem and loop of transfer RNAs.</text>
</comment>
<comment type="caution">
    <text evidence="4">Lacks conserved residue(s) required for the propagation of feature annotation.</text>
</comment>
<comment type="caution">
    <text evidence="9">The sequence shown here is derived from an EMBL/GenBank/DDBJ whole genome shotgun (WGS) entry which is preliminary data.</text>
</comment>